<organism evidence="1 2">
    <name type="scientific">Pistacia integerrima</name>
    <dbReference type="NCBI Taxonomy" id="434235"/>
    <lineage>
        <taxon>Eukaryota</taxon>
        <taxon>Viridiplantae</taxon>
        <taxon>Streptophyta</taxon>
        <taxon>Embryophyta</taxon>
        <taxon>Tracheophyta</taxon>
        <taxon>Spermatophyta</taxon>
        <taxon>Magnoliopsida</taxon>
        <taxon>eudicotyledons</taxon>
        <taxon>Gunneridae</taxon>
        <taxon>Pentapetalae</taxon>
        <taxon>rosids</taxon>
        <taxon>malvids</taxon>
        <taxon>Sapindales</taxon>
        <taxon>Anacardiaceae</taxon>
        <taxon>Pistacia</taxon>
    </lineage>
</organism>
<evidence type="ECO:0000313" key="1">
    <source>
        <dbReference type="EMBL" id="KAJ0028669.1"/>
    </source>
</evidence>
<evidence type="ECO:0000313" key="2">
    <source>
        <dbReference type="Proteomes" id="UP001163603"/>
    </source>
</evidence>
<comment type="caution">
    <text evidence="1">The sequence shown here is derived from an EMBL/GenBank/DDBJ whole genome shotgun (WGS) entry which is preliminary data.</text>
</comment>
<dbReference type="EMBL" id="CM047744">
    <property type="protein sequence ID" value="KAJ0028669.1"/>
    <property type="molecule type" value="Genomic_DNA"/>
</dbReference>
<accession>A0ACC0Y691</accession>
<proteinExistence type="predicted"/>
<dbReference type="Proteomes" id="UP001163603">
    <property type="component" value="Chromosome 9"/>
</dbReference>
<gene>
    <name evidence="1" type="ORF">Pint_35222</name>
</gene>
<reference evidence="2" key="1">
    <citation type="journal article" date="2023" name="G3 (Bethesda)">
        <title>Genome assembly and association tests identify interacting loci associated with vigor, precocity, and sex in interspecific pistachio rootstocks.</title>
        <authorList>
            <person name="Palmer W."/>
            <person name="Jacygrad E."/>
            <person name="Sagayaradj S."/>
            <person name="Cavanaugh K."/>
            <person name="Han R."/>
            <person name="Bertier L."/>
            <person name="Beede B."/>
            <person name="Kafkas S."/>
            <person name="Golino D."/>
            <person name="Preece J."/>
            <person name="Michelmore R."/>
        </authorList>
    </citation>
    <scope>NUCLEOTIDE SEQUENCE [LARGE SCALE GENOMIC DNA]</scope>
</reference>
<sequence>MPADSRPQSCNYAPVPLEIDEEEDSETTMTEAECSYSFCCIICRHTWEGEGPHQTWCV</sequence>
<protein>
    <submittedName>
        <fullName evidence="1">Uncharacterized protein</fullName>
    </submittedName>
</protein>
<name>A0ACC0Y691_9ROSI</name>
<keyword evidence="2" id="KW-1185">Reference proteome</keyword>